<protein>
    <recommendedName>
        <fullName evidence="4">C2H2-type domain-containing protein</fullName>
    </recommendedName>
</protein>
<feature type="region of interest" description="Disordered" evidence="1">
    <location>
        <begin position="236"/>
        <end position="323"/>
    </location>
</feature>
<evidence type="ECO:0008006" key="4">
    <source>
        <dbReference type="Google" id="ProtNLM"/>
    </source>
</evidence>
<proteinExistence type="predicted"/>
<evidence type="ECO:0000256" key="1">
    <source>
        <dbReference type="SAM" id="MobiDB-lite"/>
    </source>
</evidence>
<reference evidence="2 3" key="1">
    <citation type="submission" date="2021-07" db="EMBL/GenBank/DDBJ databases">
        <title>Whole Genome Sequence of Nocardia Iowensis.</title>
        <authorList>
            <person name="Lamm A."/>
            <person name="Collins-Fairclough A.M."/>
            <person name="Bunk B."/>
            <person name="Sproer C."/>
        </authorList>
    </citation>
    <scope>NUCLEOTIDE SEQUENCE [LARGE SCALE GENOMIC DNA]</scope>
    <source>
        <strain evidence="2 3">NRRL 5646</strain>
    </source>
</reference>
<sequence>MPVEAREATRDTRGYIKLALDFLENPKTGPMSPVTKLKLIELWIYCARNRTGGTVTATQARRLVPGRIREIFTLARCWHHHDCTVATPCQHGACTPSTPCGRDFFTMHDYERHQTFHGPASARRKDTRGYLKLSVDFLENRKTGPLTPVTKLKLIELWIYCARNRTNGVIAASQARKIAPPRIREALTTAGSWKHHACTTATPCRHGACTANAPCGHGFFTMHDYQRHQNHYLEPTTRTEQARSAGRKGGLAKAANRREAASETTSVPARAPSTNAGASHNSQVINTSTPVSPLPYDSDAWEEKPLPPPRPAPRPRHGGDDVADRLNAAAPEIPATSAMRRRVLARLAPDAIAVLADPDAGAIRHAQAQAELDRAEAVIDARAEYLATTNVAENPDIDRLFDPHGPHGYARRMAAAHTPLPIPDPVSPGEVRAMAYRLARDHIDAIGRQGGTPPGPAREALRAELETLLGEGIHQDRLRTELRAMRETGMWAASKLRERLAKVPA</sequence>
<gene>
    <name evidence="2" type="ORF">KV110_33615</name>
</gene>
<evidence type="ECO:0000313" key="2">
    <source>
        <dbReference type="EMBL" id="QXN90311.1"/>
    </source>
</evidence>
<name>A0ABX8RLX8_NOCIO</name>
<dbReference type="Proteomes" id="UP000694257">
    <property type="component" value="Chromosome"/>
</dbReference>
<feature type="compositionally biased region" description="Polar residues" evidence="1">
    <location>
        <begin position="262"/>
        <end position="291"/>
    </location>
</feature>
<evidence type="ECO:0000313" key="3">
    <source>
        <dbReference type="Proteomes" id="UP000694257"/>
    </source>
</evidence>
<keyword evidence="3" id="KW-1185">Reference proteome</keyword>
<accession>A0ABX8RLX8</accession>
<dbReference type="EMBL" id="CP078145">
    <property type="protein sequence ID" value="QXN90311.1"/>
    <property type="molecule type" value="Genomic_DNA"/>
</dbReference>
<dbReference type="RefSeq" id="WP_218471183.1">
    <property type="nucleotide sequence ID" value="NZ_BAABJN010000006.1"/>
</dbReference>
<organism evidence="2 3">
    <name type="scientific">Nocardia iowensis</name>
    <dbReference type="NCBI Taxonomy" id="204891"/>
    <lineage>
        <taxon>Bacteria</taxon>
        <taxon>Bacillati</taxon>
        <taxon>Actinomycetota</taxon>
        <taxon>Actinomycetes</taxon>
        <taxon>Mycobacteriales</taxon>
        <taxon>Nocardiaceae</taxon>
        <taxon>Nocardia</taxon>
    </lineage>
</organism>